<feature type="domain" description="FAD-binding" evidence="4">
    <location>
        <begin position="11"/>
        <end position="43"/>
    </location>
</feature>
<reference evidence="6" key="1">
    <citation type="journal article" date="2022" name="Syst. Appl. Microbiol.">
        <title>Natronocalculus amylovorans gen. nov., sp. nov., and Natranaeroarchaeum aerophilus sp. nov., dominant culturable amylolytic natronoarchaea from hypersaline soda lakes in southwestern Siberia.</title>
        <authorList>
            <person name="Sorokin D.Y."/>
            <person name="Elcheninov A.G."/>
            <person name="Khizhniak T.V."/>
            <person name="Koenen M."/>
            <person name="Bale N.J."/>
            <person name="Damste J.S.S."/>
            <person name="Kublanov I.V."/>
        </authorList>
    </citation>
    <scope>NUCLEOTIDE SEQUENCE</scope>
    <source>
        <strain evidence="6">AArc-St2</strain>
    </source>
</reference>
<dbReference type="InterPro" id="IPR036188">
    <property type="entry name" value="FAD/NAD-bd_sf"/>
</dbReference>
<dbReference type="Proteomes" id="UP001203207">
    <property type="component" value="Unassembled WGS sequence"/>
</dbReference>
<evidence type="ECO:0000256" key="2">
    <source>
        <dbReference type="ARBA" id="ARBA00023002"/>
    </source>
</evidence>
<reference evidence="6" key="2">
    <citation type="submission" date="2022-02" db="EMBL/GenBank/DDBJ databases">
        <authorList>
            <person name="Elcheninov A.G."/>
            <person name="Sorokin D.Y."/>
            <person name="Kublanov I.V."/>
        </authorList>
    </citation>
    <scope>NUCLEOTIDE SEQUENCE</scope>
    <source>
        <strain evidence="6">AArc-St2</strain>
    </source>
</reference>
<keyword evidence="3" id="KW-1133">Transmembrane helix</keyword>
<feature type="transmembrane region" description="Helical" evidence="3">
    <location>
        <begin position="12"/>
        <end position="33"/>
    </location>
</feature>
<evidence type="ECO:0000256" key="1">
    <source>
        <dbReference type="ARBA" id="ARBA00022630"/>
    </source>
</evidence>
<dbReference type="PANTHER" id="PTHR48105">
    <property type="entry name" value="THIOREDOXIN REDUCTASE 1-RELATED-RELATED"/>
    <property type="match status" value="1"/>
</dbReference>
<feature type="domain" description="FAD/NAD(P)-binding" evidence="5">
    <location>
        <begin position="63"/>
        <end position="171"/>
    </location>
</feature>
<keyword evidence="3" id="KW-0812">Transmembrane</keyword>
<accession>A0AAE3FZF9</accession>
<dbReference type="Gene3D" id="3.50.50.60">
    <property type="entry name" value="FAD/NAD(P)-binding domain"/>
    <property type="match status" value="1"/>
</dbReference>
<evidence type="ECO:0000259" key="4">
    <source>
        <dbReference type="Pfam" id="PF01494"/>
    </source>
</evidence>
<sequence>MIDPPDDEGYHVVIVGGGPAGCAASLFLARAGLRALQLKNGRSTLQKCAYVENYLGFPLGIEPRDLRDIMQAHVAQTPCTIRETTVKTVSRTKDGFDVILDEGPIPTRTVLAASWSKSNYLEELGVETEQEEDGPVDEIITDPQGRTNVDGLYAAGRITGTPHQALVSAGDGARVALNLISKLIPEFYNDWIAPAGYYEGYGKDIPVGVEEISHEERRLRAKCGRAWMREWFTEES</sequence>
<name>A0AAE3FZF9_9EURY</name>
<dbReference type="GO" id="GO:0071949">
    <property type="term" value="F:FAD binding"/>
    <property type="evidence" value="ECO:0007669"/>
    <property type="project" value="InterPro"/>
</dbReference>
<comment type="caution">
    <text evidence="6">The sequence shown here is derived from an EMBL/GenBank/DDBJ whole genome shotgun (WGS) entry which is preliminary data.</text>
</comment>
<keyword evidence="3" id="KW-0472">Membrane</keyword>
<dbReference type="EMBL" id="JAKRVX010000005">
    <property type="protein sequence ID" value="MCL9817730.1"/>
    <property type="molecule type" value="Genomic_DNA"/>
</dbReference>
<dbReference type="GO" id="GO:0016491">
    <property type="term" value="F:oxidoreductase activity"/>
    <property type="evidence" value="ECO:0007669"/>
    <property type="project" value="UniProtKB-KW"/>
</dbReference>
<dbReference type="PRINTS" id="PR00368">
    <property type="entry name" value="FADPNR"/>
</dbReference>
<keyword evidence="1" id="KW-0285">Flavoprotein</keyword>
<dbReference type="PRINTS" id="PR00469">
    <property type="entry name" value="PNDRDTASEII"/>
</dbReference>
<dbReference type="RefSeq" id="WP_250585030.1">
    <property type="nucleotide sequence ID" value="NZ_JAKRVX010000005.1"/>
</dbReference>
<evidence type="ECO:0000313" key="7">
    <source>
        <dbReference type="Proteomes" id="UP001203207"/>
    </source>
</evidence>
<evidence type="ECO:0000259" key="5">
    <source>
        <dbReference type="Pfam" id="PF07992"/>
    </source>
</evidence>
<dbReference type="InterPro" id="IPR002938">
    <property type="entry name" value="FAD-bd"/>
</dbReference>
<dbReference type="SUPFAM" id="SSF51905">
    <property type="entry name" value="FAD/NAD(P)-binding domain"/>
    <property type="match status" value="1"/>
</dbReference>
<dbReference type="Pfam" id="PF01494">
    <property type="entry name" value="FAD_binding_3"/>
    <property type="match status" value="1"/>
</dbReference>
<evidence type="ECO:0000256" key="3">
    <source>
        <dbReference type="SAM" id="Phobius"/>
    </source>
</evidence>
<dbReference type="AlphaFoldDB" id="A0AAE3FZF9"/>
<evidence type="ECO:0000313" key="6">
    <source>
        <dbReference type="EMBL" id="MCL9817730.1"/>
    </source>
</evidence>
<protein>
    <submittedName>
        <fullName evidence="6">NAD(P)/FAD-dependent oxidoreductase</fullName>
    </submittedName>
</protein>
<dbReference type="Pfam" id="PF07992">
    <property type="entry name" value="Pyr_redox_2"/>
    <property type="match status" value="1"/>
</dbReference>
<dbReference type="InterPro" id="IPR050097">
    <property type="entry name" value="Ferredoxin-NADP_redctase_2"/>
</dbReference>
<gene>
    <name evidence="6" type="ORF">AArcSt2_12315</name>
</gene>
<organism evidence="6 7">
    <name type="scientific">Natronocalculus amylovorans</name>
    <dbReference type="NCBI Taxonomy" id="2917812"/>
    <lineage>
        <taxon>Archaea</taxon>
        <taxon>Methanobacteriati</taxon>
        <taxon>Methanobacteriota</taxon>
        <taxon>Stenosarchaea group</taxon>
        <taxon>Halobacteria</taxon>
        <taxon>Halobacteriales</taxon>
        <taxon>Haloferacaceae</taxon>
        <taxon>Natronocalculus</taxon>
    </lineage>
</organism>
<keyword evidence="7" id="KW-1185">Reference proteome</keyword>
<dbReference type="InterPro" id="IPR023753">
    <property type="entry name" value="FAD/NAD-binding_dom"/>
</dbReference>
<keyword evidence="2" id="KW-0560">Oxidoreductase</keyword>
<proteinExistence type="predicted"/>